<feature type="region of interest" description="Disordered" evidence="1">
    <location>
        <begin position="67"/>
        <end position="91"/>
    </location>
</feature>
<comment type="caution">
    <text evidence="2">The sequence shown here is derived from an EMBL/GenBank/DDBJ whole genome shotgun (WGS) entry which is preliminary data.</text>
</comment>
<proteinExistence type="predicted"/>
<accession>A0A9D3ZW21</accession>
<organism evidence="2 3">
    <name type="scientific">Gossypium stocksii</name>
    <dbReference type="NCBI Taxonomy" id="47602"/>
    <lineage>
        <taxon>Eukaryota</taxon>
        <taxon>Viridiplantae</taxon>
        <taxon>Streptophyta</taxon>
        <taxon>Embryophyta</taxon>
        <taxon>Tracheophyta</taxon>
        <taxon>Spermatophyta</taxon>
        <taxon>Magnoliopsida</taxon>
        <taxon>eudicotyledons</taxon>
        <taxon>Gunneridae</taxon>
        <taxon>Pentapetalae</taxon>
        <taxon>rosids</taxon>
        <taxon>malvids</taxon>
        <taxon>Malvales</taxon>
        <taxon>Malvaceae</taxon>
        <taxon>Malvoideae</taxon>
        <taxon>Gossypium</taxon>
    </lineage>
</organism>
<gene>
    <name evidence="2" type="ORF">J1N35_032810</name>
</gene>
<evidence type="ECO:0000256" key="1">
    <source>
        <dbReference type="SAM" id="MobiDB-lite"/>
    </source>
</evidence>
<keyword evidence="3" id="KW-1185">Reference proteome</keyword>
<evidence type="ECO:0000313" key="2">
    <source>
        <dbReference type="EMBL" id="KAH1067823.1"/>
    </source>
</evidence>
<sequence length="123" mass="13805">MSFEPISSHRRRFVGELPCLAVNGDRHHADQTLLSLRSSGLNDGASQTVAPREKKRKNLLVLRSPLWPKAEPPGVRRPANRAMGGRRRDQDQIEGVVRSQARLVGARGGWCHAWKPKVKSRQL</sequence>
<evidence type="ECO:0000313" key="3">
    <source>
        <dbReference type="Proteomes" id="UP000828251"/>
    </source>
</evidence>
<dbReference type="Proteomes" id="UP000828251">
    <property type="component" value="Unassembled WGS sequence"/>
</dbReference>
<protein>
    <submittedName>
        <fullName evidence="2">Uncharacterized protein</fullName>
    </submittedName>
</protein>
<dbReference type="EMBL" id="JAIQCV010000009">
    <property type="protein sequence ID" value="KAH1067823.1"/>
    <property type="molecule type" value="Genomic_DNA"/>
</dbReference>
<reference evidence="2 3" key="1">
    <citation type="journal article" date="2021" name="Plant Biotechnol. J.">
        <title>Multi-omics assisted identification of the key and species-specific regulatory components of drought-tolerant mechanisms in Gossypium stocksii.</title>
        <authorList>
            <person name="Yu D."/>
            <person name="Ke L."/>
            <person name="Zhang D."/>
            <person name="Wu Y."/>
            <person name="Sun Y."/>
            <person name="Mei J."/>
            <person name="Sun J."/>
            <person name="Sun Y."/>
        </authorList>
    </citation>
    <scope>NUCLEOTIDE SEQUENCE [LARGE SCALE GENOMIC DNA]</scope>
    <source>
        <strain evidence="3">cv. E1</strain>
        <tissue evidence="2">Leaf</tissue>
    </source>
</reference>
<dbReference type="AlphaFoldDB" id="A0A9D3ZW21"/>
<name>A0A9D3ZW21_9ROSI</name>